<dbReference type="AlphaFoldDB" id="A0A669E4T8"/>
<dbReference type="Pfam" id="PF03359">
    <property type="entry name" value="GKAP"/>
    <property type="match status" value="1"/>
</dbReference>
<organism evidence="3 4">
    <name type="scientific">Oreochromis niloticus</name>
    <name type="common">Nile tilapia</name>
    <name type="synonym">Tilapia nilotica</name>
    <dbReference type="NCBI Taxonomy" id="8128"/>
    <lineage>
        <taxon>Eukaryota</taxon>
        <taxon>Metazoa</taxon>
        <taxon>Chordata</taxon>
        <taxon>Craniata</taxon>
        <taxon>Vertebrata</taxon>
        <taxon>Euteleostomi</taxon>
        <taxon>Actinopterygii</taxon>
        <taxon>Neopterygii</taxon>
        <taxon>Teleostei</taxon>
        <taxon>Neoteleostei</taxon>
        <taxon>Acanthomorphata</taxon>
        <taxon>Ovalentaria</taxon>
        <taxon>Cichlomorphae</taxon>
        <taxon>Cichliformes</taxon>
        <taxon>Cichlidae</taxon>
        <taxon>African cichlids</taxon>
        <taxon>Pseudocrenilabrinae</taxon>
        <taxon>Oreochromini</taxon>
        <taxon>Oreochromis</taxon>
    </lineage>
</organism>
<keyword evidence="4" id="KW-1185">Reference proteome</keyword>
<dbReference type="PANTHER" id="PTHR12353:SF3">
    <property type="entry name" value="DISKS LARGE-ASSOCIATED PROTEIN 2"/>
    <property type="match status" value="1"/>
</dbReference>
<evidence type="ECO:0000256" key="2">
    <source>
        <dbReference type="SAM" id="MobiDB-lite"/>
    </source>
</evidence>
<evidence type="ECO:0000256" key="1">
    <source>
        <dbReference type="ARBA" id="ARBA00008839"/>
    </source>
</evidence>
<feature type="region of interest" description="Disordered" evidence="2">
    <location>
        <begin position="79"/>
        <end position="106"/>
    </location>
</feature>
<reference evidence="3" key="2">
    <citation type="submission" date="2025-08" db="UniProtKB">
        <authorList>
            <consortium name="Ensembl"/>
        </authorList>
    </citation>
    <scope>IDENTIFICATION</scope>
</reference>
<dbReference type="Ensembl" id="ENSONIT00000087925.1">
    <property type="protein sequence ID" value="ENSONIP00000066639.1"/>
    <property type="gene ID" value="ENSONIG00000041859.1"/>
</dbReference>
<dbReference type="GO" id="GO:0099572">
    <property type="term" value="C:postsynaptic specialization"/>
    <property type="evidence" value="ECO:0007669"/>
    <property type="project" value="TreeGrafter"/>
</dbReference>
<comment type="similarity">
    <text evidence="1">Belongs to the SAPAP family.</text>
</comment>
<dbReference type="GO" id="GO:0023052">
    <property type="term" value="P:signaling"/>
    <property type="evidence" value="ECO:0007669"/>
    <property type="project" value="InterPro"/>
</dbReference>
<feature type="region of interest" description="Disordered" evidence="2">
    <location>
        <begin position="39"/>
        <end position="59"/>
    </location>
</feature>
<proteinExistence type="inferred from homology"/>
<name>A0A669E4T8_ORENI</name>
<dbReference type="GO" id="GO:0098978">
    <property type="term" value="C:glutamatergic synapse"/>
    <property type="evidence" value="ECO:0007669"/>
    <property type="project" value="TreeGrafter"/>
</dbReference>
<evidence type="ECO:0000313" key="3">
    <source>
        <dbReference type="Ensembl" id="ENSONIP00000066639.1"/>
    </source>
</evidence>
<dbReference type="Proteomes" id="UP000005207">
    <property type="component" value="Linkage group LG19"/>
</dbReference>
<accession>A0A669E4T8</accession>
<sequence length="260" mass="29917">MLLVTLLAIYVEQPQHSQRLSFPSGFSWWDHHLFSNRTTTRSTRPHSVRVSDQHANGASPSMCAKVANLKLLSPGDHQRNHLAARTPSPRENAASPGESGRASPSLRRDGSWFMQLLHNETKRMEGWCKEMEAEAEENDLSEEILGKIRSAVGSAQLLMSQKFQQFYWLCQQNLDPSAMPRPTSQDLAGFWDLLQLSIDDVTMKFDQLQQIKNNNWRPVDSPEKKVRTHRLQTDFKKMWSKQKVFSNKSQNYILIFLSSF</sequence>
<dbReference type="GeneTree" id="ENSGT00940000157913"/>
<dbReference type="PANTHER" id="PTHR12353">
    <property type="entry name" value="DISKS LARGE-ASSOCIATED PROTEIN DAP SAP90/PSD-95-ASSOCIATED PROTEIN"/>
    <property type="match status" value="1"/>
</dbReference>
<reference evidence="4" key="1">
    <citation type="submission" date="2012-01" db="EMBL/GenBank/DDBJ databases">
        <title>The Genome Sequence of Oreochromis niloticus (Nile Tilapia).</title>
        <authorList>
            <consortium name="Broad Institute Genome Assembly Team"/>
            <consortium name="Broad Institute Sequencing Platform"/>
            <person name="Di Palma F."/>
            <person name="Johnson J."/>
            <person name="Lander E.S."/>
            <person name="Lindblad-Toh K."/>
        </authorList>
    </citation>
    <scope>NUCLEOTIDE SEQUENCE [LARGE SCALE GENOMIC DNA]</scope>
</reference>
<evidence type="ECO:0008006" key="5">
    <source>
        <dbReference type="Google" id="ProtNLM"/>
    </source>
</evidence>
<dbReference type="InterPro" id="IPR005026">
    <property type="entry name" value="SAPAP"/>
</dbReference>
<dbReference type="GO" id="GO:0060090">
    <property type="term" value="F:molecular adaptor activity"/>
    <property type="evidence" value="ECO:0007669"/>
    <property type="project" value="TreeGrafter"/>
</dbReference>
<protein>
    <recommendedName>
        <fullName evidence="5">Discs, large (Drosophila) homolog-associated protein 2a</fullName>
    </recommendedName>
</protein>
<evidence type="ECO:0000313" key="4">
    <source>
        <dbReference type="Proteomes" id="UP000005207"/>
    </source>
</evidence>
<reference evidence="3" key="3">
    <citation type="submission" date="2025-09" db="UniProtKB">
        <authorList>
            <consortium name="Ensembl"/>
        </authorList>
    </citation>
    <scope>IDENTIFICATION</scope>
</reference>